<sequence>MIDMQMTKEWRHVCDRIEAAADRHAARYPDMEKAIRRQTAEFCAQAPPAETDELLDRILAANDITASWTRDEESVEMPKDRVDEASVESFPASDPPNWSPTII</sequence>
<proteinExistence type="predicted"/>
<evidence type="ECO:0000256" key="1">
    <source>
        <dbReference type="SAM" id="MobiDB-lite"/>
    </source>
</evidence>
<dbReference type="RefSeq" id="WP_230221256.1">
    <property type="nucleotide sequence ID" value="NZ_JAJKFT010000010.1"/>
</dbReference>
<feature type="compositionally biased region" description="Basic and acidic residues" evidence="1">
    <location>
        <begin position="69"/>
        <end position="84"/>
    </location>
</feature>
<keyword evidence="3" id="KW-1185">Reference proteome</keyword>
<evidence type="ECO:0000313" key="2">
    <source>
        <dbReference type="EMBL" id="MCC9630268.1"/>
    </source>
</evidence>
<feature type="region of interest" description="Disordered" evidence="1">
    <location>
        <begin position="69"/>
        <end position="103"/>
    </location>
</feature>
<dbReference type="AlphaFoldDB" id="A0A9X1SHD3"/>
<dbReference type="EMBL" id="JAJKFT010000010">
    <property type="protein sequence ID" value="MCC9630268.1"/>
    <property type="molecule type" value="Genomic_DNA"/>
</dbReference>
<name>A0A9X1SHD3_9BACT</name>
<feature type="compositionally biased region" description="Pro residues" evidence="1">
    <location>
        <begin position="93"/>
        <end position="103"/>
    </location>
</feature>
<reference evidence="2" key="1">
    <citation type="submission" date="2021-11" db="EMBL/GenBank/DDBJ databases">
        <title>Genome sequence.</title>
        <authorList>
            <person name="Sun Q."/>
        </authorList>
    </citation>
    <scope>NUCLEOTIDE SEQUENCE</scope>
    <source>
        <strain evidence="2">JC732</strain>
    </source>
</reference>
<dbReference type="Proteomes" id="UP001139103">
    <property type="component" value="Unassembled WGS sequence"/>
</dbReference>
<gene>
    <name evidence="2" type="ORF">LOC68_17880</name>
</gene>
<accession>A0A9X1SHD3</accession>
<comment type="caution">
    <text evidence="2">The sequence shown here is derived from an EMBL/GenBank/DDBJ whole genome shotgun (WGS) entry which is preliminary data.</text>
</comment>
<evidence type="ECO:0000313" key="3">
    <source>
        <dbReference type="Proteomes" id="UP001139103"/>
    </source>
</evidence>
<organism evidence="2 3">
    <name type="scientific">Blastopirellula sediminis</name>
    <dbReference type="NCBI Taxonomy" id="2894196"/>
    <lineage>
        <taxon>Bacteria</taxon>
        <taxon>Pseudomonadati</taxon>
        <taxon>Planctomycetota</taxon>
        <taxon>Planctomycetia</taxon>
        <taxon>Pirellulales</taxon>
        <taxon>Pirellulaceae</taxon>
        <taxon>Blastopirellula</taxon>
    </lineage>
</organism>
<protein>
    <submittedName>
        <fullName evidence="2">Uncharacterized protein</fullName>
    </submittedName>
</protein>